<evidence type="ECO:0000313" key="1">
    <source>
        <dbReference type="EMBL" id="KAG1898843.1"/>
    </source>
</evidence>
<dbReference type="EMBL" id="JABBWK010000036">
    <property type="protein sequence ID" value="KAG1898843.1"/>
    <property type="molecule type" value="Genomic_DNA"/>
</dbReference>
<feature type="non-terminal residue" evidence="1">
    <location>
        <position position="1"/>
    </location>
</feature>
<accession>A0AAD4HJF9</accession>
<dbReference type="AlphaFoldDB" id="A0AAD4HJF9"/>
<dbReference type="RefSeq" id="XP_041224419.1">
    <property type="nucleotide sequence ID" value="XM_041375283.1"/>
</dbReference>
<keyword evidence="2" id="KW-1185">Reference proteome</keyword>
<sequence length="177" mass="19652">GAWKCKTALGGVRHYQDTKDKSLTTNLKHHAIGCFGEDAVNNAMKGKDAGVNSGSVYAAFARQGQQPVHYSHRTHKNPELLCAGRSNIELLSPDVLSCNIKVAIEKCSEHIRQLLRDHPGRLHFATDAWTLSNHCAFVAWTVHLEYEGKMFSFLLDIIEVAEVRCRPSISNAPPIFT</sequence>
<organism evidence="1 2">
    <name type="scientific">Suillus fuscotomentosus</name>
    <dbReference type="NCBI Taxonomy" id="1912939"/>
    <lineage>
        <taxon>Eukaryota</taxon>
        <taxon>Fungi</taxon>
        <taxon>Dikarya</taxon>
        <taxon>Basidiomycota</taxon>
        <taxon>Agaricomycotina</taxon>
        <taxon>Agaricomycetes</taxon>
        <taxon>Agaricomycetidae</taxon>
        <taxon>Boletales</taxon>
        <taxon>Suillineae</taxon>
        <taxon>Suillaceae</taxon>
        <taxon>Suillus</taxon>
    </lineage>
</organism>
<dbReference type="GeneID" id="64669581"/>
<proteinExistence type="predicted"/>
<evidence type="ECO:0000313" key="2">
    <source>
        <dbReference type="Proteomes" id="UP001195769"/>
    </source>
</evidence>
<name>A0AAD4HJF9_9AGAM</name>
<protein>
    <submittedName>
        <fullName evidence="1">Uncharacterized protein</fullName>
    </submittedName>
</protein>
<dbReference type="Proteomes" id="UP001195769">
    <property type="component" value="Unassembled WGS sequence"/>
</dbReference>
<reference evidence="1" key="1">
    <citation type="journal article" date="2020" name="New Phytol.">
        <title>Comparative genomics reveals dynamic genome evolution in host specialist ectomycorrhizal fungi.</title>
        <authorList>
            <person name="Lofgren L.A."/>
            <person name="Nguyen N.H."/>
            <person name="Vilgalys R."/>
            <person name="Ruytinx J."/>
            <person name="Liao H.L."/>
            <person name="Branco S."/>
            <person name="Kuo A."/>
            <person name="LaButti K."/>
            <person name="Lipzen A."/>
            <person name="Andreopoulos W."/>
            <person name="Pangilinan J."/>
            <person name="Riley R."/>
            <person name="Hundley H."/>
            <person name="Na H."/>
            <person name="Barry K."/>
            <person name="Grigoriev I.V."/>
            <person name="Stajich J.E."/>
            <person name="Kennedy P.G."/>
        </authorList>
    </citation>
    <scope>NUCLEOTIDE SEQUENCE</scope>
    <source>
        <strain evidence="1">FC203</strain>
    </source>
</reference>
<comment type="caution">
    <text evidence="1">The sequence shown here is derived from an EMBL/GenBank/DDBJ whole genome shotgun (WGS) entry which is preliminary data.</text>
</comment>
<gene>
    <name evidence="1" type="ORF">F5891DRAFT_954834</name>
</gene>